<keyword evidence="4 7" id="KW-0812">Transmembrane</keyword>
<gene>
    <name evidence="9" type="ORF">MEUPH1_LOCUS5701</name>
</gene>
<evidence type="ECO:0000256" key="5">
    <source>
        <dbReference type="ARBA" id="ARBA00022989"/>
    </source>
</evidence>
<dbReference type="Proteomes" id="UP001160148">
    <property type="component" value="Unassembled WGS sequence"/>
</dbReference>
<keyword evidence="10" id="KW-1185">Reference proteome</keyword>
<feature type="transmembrane region" description="Helical" evidence="7">
    <location>
        <begin position="308"/>
        <end position="327"/>
    </location>
</feature>
<evidence type="ECO:0000256" key="3">
    <source>
        <dbReference type="ARBA" id="ARBA00022448"/>
    </source>
</evidence>
<dbReference type="InterPro" id="IPR005828">
    <property type="entry name" value="MFS_sugar_transport-like"/>
</dbReference>
<dbReference type="InterPro" id="IPR036259">
    <property type="entry name" value="MFS_trans_sf"/>
</dbReference>
<dbReference type="Pfam" id="PF00083">
    <property type="entry name" value="Sugar_tr"/>
    <property type="match status" value="1"/>
</dbReference>
<dbReference type="EMBL" id="CARXXK010000001">
    <property type="protein sequence ID" value="CAI6349099.1"/>
    <property type="molecule type" value="Genomic_DNA"/>
</dbReference>
<keyword evidence="3" id="KW-0813">Transport</keyword>
<dbReference type="PANTHER" id="PTHR23511">
    <property type="entry name" value="SYNAPTIC VESICLE GLYCOPROTEIN 2"/>
    <property type="match status" value="1"/>
</dbReference>
<name>A0AAV0VZW2_9HEMI</name>
<feature type="domain" description="Major facilitator superfamily (MFS) profile" evidence="8">
    <location>
        <begin position="36"/>
        <end position="420"/>
    </location>
</feature>
<dbReference type="GO" id="GO:0016020">
    <property type="term" value="C:membrane"/>
    <property type="evidence" value="ECO:0007669"/>
    <property type="project" value="UniProtKB-SubCell"/>
</dbReference>
<feature type="transmembrane region" description="Helical" evidence="7">
    <location>
        <begin position="202"/>
        <end position="221"/>
    </location>
</feature>
<evidence type="ECO:0000256" key="1">
    <source>
        <dbReference type="ARBA" id="ARBA00004141"/>
    </source>
</evidence>
<dbReference type="SUPFAM" id="SSF103473">
    <property type="entry name" value="MFS general substrate transporter"/>
    <property type="match status" value="1"/>
</dbReference>
<feature type="transmembrane region" description="Helical" evidence="7">
    <location>
        <begin position="36"/>
        <end position="60"/>
    </location>
</feature>
<evidence type="ECO:0000313" key="10">
    <source>
        <dbReference type="Proteomes" id="UP001160148"/>
    </source>
</evidence>
<dbReference type="PROSITE" id="PS50850">
    <property type="entry name" value="MFS"/>
    <property type="match status" value="1"/>
</dbReference>
<dbReference type="InterPro" id="IPR020846">
    <property type="entry name" value="MFS_dom"/>
</dbReference>
<evidence type="ECO:0000256" key="7">
    <source>
        <dbReference type="SAM" id="Phobius"/>
    </source>
</evidence>
<dbReference type="Gene3D" id="1.20.1250.20">
    <property type="entry name" value="MFS general substrate transporter like domains"/>
    <property type="match status" value="2"/>
</dbReference>
<feature type="transmembrane region" description="Helical" evidence="7">
    <location>
        <begin position="396"/>
        <end position="415"/>
    </location>
</feature>
<dbReference type="AlphaFoldDB" id="A0AAV0VZW2"/>
<feature type="transmembrane region" description="Helical" evidence="7">
    <location>
        <begin position="75"/>
        <end position="96"/>
    </location>
</feature>
<feature type="transmembrane region" description="Helical" evidence="7">
    <location>
        <begin position="366"/>
        <end position="390"/>
    </location>
</feature>
<feature type="transmembrane region" description="Helical" evidence="7">
    <location>
        <begin position="103"/>
        <end position="121"/>
    </location>
</feature>
<protein>
    <recommendedName>
        <fullName evidence="8">Major facilitator superfamily (MFS) profile domain-containing protein</fullName>
    </recommendedName>
</protein>
<dbReference type="GO" id="GO:0022857">
    <property type="term" value="F:transmembrane transporter activity"/>
    <property type="evidence" value="ECO:0007669"/>
    <property type="project" value="InterPro"/>
</dbReference>
<evidence type="ECO:0000256" key="6">
    <source>
        <dbReference type="ARBA" id="ARBA00023136"/>
    </source>
</evidence>
<accession>A0AAV0VZW2</accession>
<comment type="subcellular location">
    <subcellularLocation>
        <location evidence="1">Membrane</location>
        <topology evidence="1">Multi-pass membrane protein</topology>
    </subcellularLocation>
</comment>
<sequence length="424" mass="47143">MEKNNTKETASSKYLITKSVNLDEAIEIVGFGSFHYYILFICGSLFAAISISVTSVSFIIPSAQCDFQMTSVHKGILNGASMIGMLFGCFTTGYMADSKGRKYTLVVCMMIDGIFSLISSVSQIYPVLIFCKLMSGFGVSGFTVLYSYIGEFVNGKKREKFLCWMEMFWTFGVILLPCIAWLVIPQTFRIEYGFFLFRSWNLFAIICSLPSIIFSCLLLQLPESPKFLLAKELMNRFRWYETLYSGSKNMTNMCEIVSLFKIEPEEIDLKCNDEIDESVYENILIIGMACIPTSIIVPLLVNRFGIKFFLVVCFLGSGLSAASLYFTSSSFENIVLSSVFQALSSMGFELVFCISVELFPTEYRGVAISIGSMFGRIGAVLGNIVVGLFIDAHCMVPILVSCCLLIISGILVLTLPTTGRVAIK</sequence>
<dbReference type="PANTHER" id="PTHR23511:SF38">
    <property type="entry name" value="SYNAPTIC VESICLE 2-RELATED PROTEIN-LIKE PROTEIN"/>
    <property type="match status" value="1"/>
</dbReference>
<dbReference type="InterPro" id="IPR011701">
    <property type="entry name" value="MFS"/>
</dbReference>
<keyword evidence="6 7" id="KW-0472">Membrane</keyword>
<dbReference type="Pfam" id="PF07690">
    <property type="entry name" value="MFS_1"/>
    <property type="match status" value="1"/>
</dbReference>
<organism evidence="9 10">
    <name type="scientific">Macrosiphum euphorbiae</name>
    <name type="common">potato aphid</name>
    <dbReference type="NCBI Taxonomy" id="13131"/>
    <lineage>
        <taxon>Eukaryota</taxon>
        <taxon>Metazoa</taxon>
        <taxon>Ecdysozoa</taxon>
        <taxon>Arthropoda</taxon>
        <taxon>Hexapoda</taxon>
        <taxon>Insecta</taxon>
        <taxon>Pterygota</taxon>
        <taxon>Neoptera</taxon>
        <taxon>Paraneoptera</taxon>
        <taxon>Hemiptera</taxon>
        <taxon>Sternorrhyncha</taxon>
        <taxon>Aphidomorpha</taxon>
        <taxon>Aphidoidea</taxon>
        <taxon>Aphididae</taxon>
        <taxon>Macrosiphini</taxon>
        <taxon>Macrosiphum</taxon>
    </lineage>
</organism>
<feature type="transmembrane region" description="Helical" evidence="7">
    <location>
        <begin position="161"/>
        <end position="182"/>
    </location>
</feature>
<evidence type="ECO:0000256" key="4">
    <source>
        <dbReference type="ARBA" id="ARBA00022692"/>
    </source>
</evidence>
<feature type="transmembrane region" description="Helical" evidence="7">
    <location>
        <begin position="339"/>
        <end position="359"/>
    </location>
</feature>
<comment type="similarity">
    <text evidence="2">Belongs to the major facilitator superfamily.</text>
</comment>
<feature type="transmembrane region" description="Helical" evidence="7">
    <location>
        <begin position="282"/>
        <end position="301"/>
    </location>
</feature>
<comment type="caution">
    <text evidence="9">The sequence shown here is derived from an EMBL/GenBank/DDBJ whole genome shotgun (WGS) entry which is preliminary data.</text>
</comment>
<evidence type="ECO:0000256" key="2">
    <source>
        <dbReference type="ARBA" id="ARBA00008335"/>
    </source>
</evidence>
<evidence type="ECO:0000313" key="9">
    <source>
        <dbReference type="EMBL" id="CAI6349099.1"/>
    </source>
</evidence>
<evidence type="ECO:0000259" key="8">
    <source>
        <dbReference type="PROSITE" id="PS50850"/>
    </source>
</evidence>
<reference evidence="9 10" key="1">
    <citation type="submission" date="2023-01" db="EMBL/GenBank/DDBJ databases">
        <authorList>
            <person name="Whitehead M."/>
        </authorList>
    </citation>
    <scope>NUCLEOTIDE SEQUENCE [LARGE SCALE GENOMIC DNA]</scope>
</reference>
<keyword evidence="5 7" id="KW-1133">Transmembrane helix</keyword>
<feature type="transmembrane region" description="Helical" evidence="7">
    <location>
        <begin position="127"/>
        <end position="149"/>
    </location>
</feature>
<proteinExistence type="inferred from homology"/>